<proteinExistence type="predicted"/>
<keyword evidence="3" id="KW-0456">Lyase</keyword>
<evidence type="ECO:0000256" key="2">
    <source>
        <dbReference type="ARBA" id="ARBA00012587"/>
    </source>
</evidence>
<evidence type="ECO:0000256" key="4">
    <source>
        <dbReference type="ARBA" id="ARBA00023316"/>
    </source>
</evidence>
<dbReference type="Pfam" id="PF03562">
    <property type="entry name" value="MltA"/>
    <property type="match status" value="1"/>
</dbReference>
<comment type="caution">
    <text evidence="7">The sequence shown here is derived from an EMBL/GenBank/DDBJ whole genome shotgun (WGS) entry which is preliminary data.</text>
</comment>
<feature type="domain" description="Lytic transglycosylase MltA" evidence="6">
    <location>
        <begin position="91"/>
        <end position="249"/>
    </location>
</feature>
<reference evidence="7 8" key="1">
    <citation type="submission" date="2023-12" db="EMBL/GenBank/DDBJ databases">
        <title>Description of Novel Strain Fulvimarina sp. 2208YS6-2-32 isolated from Uroteuthis (Photololigo) edulis.</title>
        <authorList>
            <person name="Park J.-S."/>
        </authorList>
    </citation>
    <scope>NUCLEOTIDE SEQUENCE [LARGE SCALE GENOMIC DNA]</scope>
    <source>
        <strain evidence="7 8">2208YS6-2-32</strain>
    </source>
</reference>
<dbReference type="Gene3D" id="2.40.40.10">
    <property type="entry name" value="RlpA-like domain"/>
    <property type="match status" value="1"/>
</dbReference>
<dbReference type="InterPro" id="IPR010611">
    <property type="entry name" value="3D_dom"/>
</dbReference>
<comment type="catalytic activity">
    <reaction evidence="1">
        <text>Exolytic cleavage of the (1-&gt;4)-beta-glycosidic linkage between N-acetylmuramic acid (MurNAc) and N-acetylglucosamine (GlcNAc) residues in peptidoglycan, from either the reducing or the non-reducing ends of the peptidoglycan chains, with concomitant formation of a 1,6-anhydrobond in the MurNAc residue.</text>
        <dbReference type="EC" id="4.2.2.n1"/>
    </reaction>
</comment>
<dbReference type="PIRSF" id="PIRSF019422">
    <property type="entry name" value="MltA"/>
    <property type="match status" value="1"/>
</dbReference>
<keyword evidence="8" id="KW-1185">Reference proteome</keyword>
<dbReference type="CDD" id="cd14668">
    <property type="entry name" value="mlta_B"/>
    <property type="match status" value="1"/>
</dbReference>
<dbReference type="InterPro" id="IPR036908">
    <property type="entry name" value="RlpA-like_sf"/>
</dbReference>
<dbReference type="Gene3D" id="2.40.240.50">
    <property type="entry name" value="Barwin-like endoglucanases"/>
    <property type="match status" value="1"/>
</dbReference>
<dbReference type="RefSeq" id="WP_322186441.1">
    <property type="nucleotide sequence ID" value="NZ_JAXLPB010000002.1"/>
</dbReference>
<protein>
    <recommendedName>
        <fullName evidence="2">peptidoglycan lytic exotransglycosylase</fullName>
        <ecNumber evidence="2">4.2.2.n1</ecNumber>
    </recommendedName>
    <alternativeName>
        <fullName evidence="5">Murein hydrolase A</fullName>
    </alternativeName>
</protein>
<dbReference type="SUPFAM" id="SSF50685">
    <property type="entry name" value="Barwin-like endoglucanases"/>
    <property type="match status" value="1"/>
</dbReference>
<gene>
    <name evidence="7" type="ORF">U0C82_07460</name>
</gene>
<dbReference type="Pfam" id="PF06725">
    <property type="entry name" value="3D"/>
    <property type="match status" value="1"/>
</dbReference>
<evidence type="ECO:0000256" key="3">
    <source>
        <dbReference type="ARBA" id="ARBA00023239"/>
    </source>
</evidence>
<keyword evidence="4" id="KW-0961">Cell wall biogenesis/degradation</keyword>
<accession>A0ABU5I1W4</accession>
<sequence length="357" mass="38355">MREGDLAFAEAFAAFRKSAEALLAGAYPMGSLGIEPAAYVPAARAALSMTGARSDKDARDFFLAHFTLLDLRPEPGSARERGFVTGYYEPEVEASPTRTGAFRFPLYARPDDLVPIDAVSRPPGMDEGFRFARRMPSGLLEEYPDRAAIEAGFLEGRGLELAWLKSPVDAFFIHIQGSARLRMSDGGVKRVGYAGKTGHPFTAIGKVLVESGELSLDEAGMDGIRGWLDRHPDRLRALFDRNRSFIFFAVKDVPDGTSGPIGAANVPLFPLASIAVDRERATYGVPYLIDASRLVIEGKPYRRIAIAQDTGSAILGNARADLFVGSGEAAGEIAGRVRHAAGFSVLVPHALAARLAS</sequence>
<dbReference type="Proteomes" id="UP001294412">
    <property type="component" value="Unassembled WGS sequence"/>
</dbReference>
<dbReference type="EC" id="4.2.2.n1" evidence="2"/>
<evidence type="ECO:0000256" key="5">
    <source>
        <dbReference type="ARBA" id="ARBA00030918"/>
    </source>
</evidence>
<evidence type="ECO:0000256" key="1">
    <source>
        <dbReference type="ARBA" id="ARBA00001420"/>
    </source>
</evidence>
<organism evidence="7 8">
    <name type="scientific">Fulvimarina uroteuthidis</name>
    <dbReference type="NCBI Taxonomy" id="3098149"/>
    <lineage>
        <taxon>Bacteria</taxon>
        <taxon>Pseudomonadati</taxon>
        <taxon>Pseudomonadota</taxon>
        <taxon>Alphaproteobacteria</taxon>
        <taxon>Hyphomicrobiales</taxon>
        <taxon>Aurantimonadaceae</taxon>
        <taxon>Fulvimarina</taxon>
    </lineage>
</organism>
<name>A0ABU5I1W4_9HYPH</name>
<evidence type="ECO:0000259" key="6">
    <source>
        <dbReference type="SMART" id="SM00925"/>
    </source>
</evidence>
<dbReference type="CDD" id="cd14485">
    <property type="entry name" value="mltA_like_LT_A"/>
    <property type="match status" value="1"/>
</dbReference>
<dbReference type="InterPro" id="IPR005300">
    <property type="entry name" value="MltA_B"/>
</dbReference>
<dbReference type="PANTHER" id="PTHR30124:SF0">
    <property type="entry name" value="MEMBRANE-BOUND LYTIC MUREIN TRANSGLYCOSYLASE A"/>
    <property type="match status" value="1"/>
</dbReference>
<dbReference type="EMBL" id="JAXLPB010000002">
    <property type="protein sequence ID" value="MDY8108978.1"/>
    <property type="molecule type" value="Genomic_DNA"/>
</dbReference>
<dbReference type="SMART" id="SM00925">
    <property type="entry name" value="MltA"/>
    <property type="match status" value="1"/>
</dbReference>
<evidence type="ECO:0000313" key="7">
    <source>
        <dbReference type="EMBL" id="MDY8108978.1"/>
    </source>
</evidence>
<dbReference type="InterPro" id="IPR026044">
    <property type="entry name" value="MltA"/>
</dbReference>
<dbReference type="PANTHER" id="PTHR30124">
    <property type="entry name" value="MEMBRANE-BOUND LYTIC MUREIN TRANSGLYCOSYLASE A"/>
    <property type="match status" value="1"/>
</dbReference>
<evidence type="ECO:0000313" key="8">
    <source>
        <dbReference type="Proteomes" id="UP001294412"/>
    </source>
</evidence>